<evidence type="ECO:0000313" key="3">
    <source>
        <dbReference type="Proteomes" id="UP000283509"/>
    </source>
</evidence>
<accession>A0A3R7PF63</accession>
<reference evidence="2 3" key="1">
    <citation type="submission" date="2018-04" db="EMBL/GenBank/DDBJ databases">
        <authorList>
            <person name="Zhang X."/>
            <person name="Yuan J."/>
            <person name="Li F."/>
            <person name="Xiang J."/>
        </authorList>
    </citation>
    <scope>NUCLEOTIDE SEQUENCE [LARGE SCALE GENOMIC DNA]</scope>
    <source>
        <tissue evidence="2">Muscle</tissue>
    </source>
</reference>
<dbReference type="InterPro" id="IPR011989">
    <property type="entry name" value="ARM-like"/>
</dbReference>
<reference evidence="2 3" key="2">
    <citation type="submission" date="2019-01" db="EMBL/GenBank/DDBJ databases">
        <title>The decoding of complex shrimp genome reveals the adaptation for benthos swimmer, frequently molting mechanism and breeding impact on genome.</title>
        <authorList>
            <person name="Sun Y."/>
            <person name="Gao Y."/>
            <person name="Yu Y."/>
        </authorList>
    </citation>
    <scope>NUCLEOTIDE SEQUENCE [LARGE SCALE GENOMIC DNA]</scope>
    <source>
        <tissue evidence="2">Muscle</tissue>
    </source>
</reference>
<evidence type="ECO:0000313" key="2">
    <source>
        <dbReference type="EMBL" id="ROT84847.1"/>
    </source>
</evidence>
<sequence>MATFFPERGPGDPAPHPLPVPPASYAVITRDDSQPDSYIRASARLARSQKGSDKLSSSAVPRSRNRNEFDDSGIYENGLEPLGTLGMNQLSQYTFTPANRPGLPEGAGEDSPNLTQEELRSSRDKTEFIISLKNELKQHSTIPSNFNKLGFFQELYKLLADDVWEIRNESTLLILDLLPYLKKDLDSCVSIVLPRLVPNLGHPRTTLQKSTVQLLTAFASMTRDKQSLVEDLTTYGVNHNNKNTSLNATVNLKYILSEDFSHVDMSSLAETLFRKLHDPDLQQPALASLKRLRYMVGQEVFEHYLRRLTPRARSNASALLLDHGGPSVHTPRISNFRRSSTGWIEFGFVDGAIMEKIRNEVSGRRPLPGISAIRASEETRCEG</sequence>
<dbReference type="InterPro" id="IPR016024">
    <property type="entry name" value="ARM-type_fold"/>
</dbReference>
<dbReference type="Gene3D" id="1.25.10.10">
    <property type="entry name" value="Leucine-rich Repeat Variant"/>
    <property type="match status" value="1"/>
</dbReference>
<dbReference type="Proteomes" id="UP000283509">
    <property type="component" value="Unassembled WGS sequence"/>
</dbReference>
<feature type="region of interest" description="Disordered" evidence="1">
    <location>
        <begin position="94"/>
        <end position="122"/>
    </location>
</feature>
<name>A0A3R7PF63_PENVA</name>
<dbReference type="SUPFAM" id="SSF48371">
    <property type="entry name" value="ARM repeat"/>
    <property type="match status" value="1"/>
</dbReference>
<comment type="caution">
    <text evidence="2">The sequence shown here is derived from an EMBL/GenBank/DDBJ whole genome shotgun (WGS) entry which is preliminary data.</text>
</comment>
<keyword evidence="3" id="KW-1185">Reference proteome</keyword>
<proteinExistence type="predicted"/>
<feature type="compositionally biased region" description="Pro residues" evidence="1">
    <location>
        <begin position="12"/>
        <end position="22"/>
    </location>
</feature>
<feature type="region of interest" description="Disordered" evidence="1">
    <location>
        <begin position="1"/>
        <end position="75"/>
    </location>
</feature>
<organism evidence="2 3">
    <name type="scientific">Penaeus vannamei</name>
    <name type="common">Whiteleg shrimp</name>
    <name type="synonym">Litopenaeus vannamei</name>
    <dbReference type="NCBI Taxonomy" id="6689"/>
    <lineage>
        <taxon>Eukaryota</taxon>
        <taxon>Metazoa</taxon>
        <taxon>Ecdysozoa</taxon>
        <taxon>Arthropoda</taxon>
        <taxon>Crustacea</taxon>
        <taxon>Multicrustacea</taxon>
        <taxon>Malacostraca</taxon>
        <taxon>Eumalacostraca</taxon>
        <taxon>Eucarida</taxon>
        <taxon>Decapoda</taxon>
        <taxon>Dendrobranchiata</taxon>
        <taxon>Penaeoidea</taxon>
        <taxon>Penaeidae</taxon>
        <taxon>Penaeus</taxon>
    </lineage>
</organism>
<evidence type="ECO:0000256" key="1">
    <source>
        <dbReference type="SAM" id="MobiDB-lite"/>
    </source>
</evidence>
<dbReference type="AlphaFoldDB" id="A0A3R7PF63"/>
<dbReference type="EMBL" id="QCYY01000487">
    <property type="protein sequence ID" value="ROT84847.1"/>
    <property type="molecule type" value="Genomic_DNA"/>
</dbReference>
<evidence type="ECO:0008006" key="4">
    <source>
        <dbReference type="Google" id="ProtNLM"/>
    </source>
</evidence>
<gene>
    <name evidence="2" type="ORF">C7M84_021961</name>
</gene>
<protein>
    <recommendedName>
        <fullName evidence="4">TOG domain-containing protein</fullName>
    </recommendedName>
</protein>